<evidence type="ECO:0000313" key="3">
    <source>
        <dbReference type="EMBL" id="MCY4726907.1"/>
    </source>
</evidence>
<dbReference type="Proteomes" id="UP001074726">
    <property type="component" value="Unassembled WGS sequence"/>
</dbReference>
<keyword evidence="2" id="KW-0472">Membrane</keyword>
<keyword evidence="4" id="KW-1185">Reference proteome</keyword>
<feature type="region of interest" description="Disordered" evidence="1">
    <location>
        <begin position="1"/>
        <end position="54"/>
    </location>
</feature>
<evidence type="ECO:0000256" key="2">
    <source>
        <dbReference type="SAM" id="Phobius"/>
    </source>
</evidence>
<dbReference type="EMBL" id="JAPPUX010000003">
    <property type="protein sequence ID" value="MCY4726907.1"/>
    <property type="molecule type" value="Genomic_DNA"/>
</dbReference>
<evidence type="ECO:0000256" key="1">
    <source>
        <dbReference type="SAM" id="MobiDB-lite"/>
    </source>
</evidence>
<sequence length="149" mass="15034">MSENDEQDETQPVRRDGAATPPPAAAGSIPTAPPVTEPAPAAATPAEAPVARRGFRERLRAARRSDGSRAYSLGALVASALAGIIVGGLGVSAIDAVAGDDHGPGRDGWVRHDDDRGPGGREGMHGGPYGVPGQLPPTTVPDDEEGSSS</sequence>
<comment type="caution">
    <text evidence="3">The sequence shown here is derived from an EMBL/GenBank/DDBJ whole genome shotgun (WGS) entry which is preliminary data.</text>
</comment>
<reference evidence="3" key="1">
    <citation type="submission" date="2022-08" db="EMBL/GenBank/DDBJ databases">
        <title>Genome sequencing of Nocardioides sp. STR2.</title>
        <authorList>
            <person name="So Y."/>
        </authorList>
    </citation>
    <scope>NUCLEOTIDE SEQUENCE</scope>
    <source>
        <strain evidence="3">STR2</strain>
    </source>
</reference>
<feature type="compositionally biased region" description="Basic and acidic residues" evidence="1">
    <location>
        <begin position="99"/>
        <end position="124"/>
    </location>
</feature>
<feature type="compositionally biased region" description="Low complexity" evidence="1">
    <location>
        <begin position="38"/>
        <end position="52"/>
    </location>
</feature>
<evidence type="ECO:0000313" key="4">
    <source>
        <dbReference type="Proteomes" id="UP001074726"/>
    </source>
</evidence>
<organism evidence="3 4">
    <name type="scientific">Nocardioides pini</name>
    <dbReference type="NCBI Taxonomy" id="2975053"/>
    <lineage>
        <taxon>Bacteria</taxon>
        <taxon>Bacillati</taxon>
        <taxon>Actinomycetota</taxon>
        <taxon>Actinomycetes</taxon>
        <taxon>Propionibacteriales</taxon>
        <taxon>Nocardioidaceae</taxon>
        <taxon>Nocardioides</taxon>
    </lineage>
</organism>
<evidence type="ECO:0008006" key="5">
    <source>
        <dbReference type="Google" id="ProtNLM"/>
    </source>
</evidence>
<name>A0ABT4CD69_9ACTN</name>
<feature type="region of interest" description="Disordered" evidence="1">
    <location>
        <begin position="97"/>
        <end position="149"/>
    </location>
</feature>
<feature type="transmembrane region" description="Helical" evidence="2">
    <location>
        <begin position="70"/>
        <end position="94"/>
    </location>
</feature>
<keyword evidence="2" id="KW-0812">Transmembrane</keyword>
<dbReference type="RefSeq" id="WP_268111836.1">
    <property type="nucleotide sequence ID" value="NZ_JAPPUX010000003.1"/>
</dbReference>
<keyword evidence="2" id="KW-1133">Transmembrane helix</keyword>
<protein>
    <recommendedName>
        <fullName evidence="5">CAP domain-containing protein</fullName>
    </recommendedName>
</protein>
<gene>
    <name evidence="3" type="ORF">NYO98_11520</name>
</gene>
<proteinExistence type="predicted"/>
<accession>A0ABT4CD69</accession>